<dbReference type="PROSITE" id="PS50878">
    <property type="entry name" value="RT_POL"/>
    <property type="match status" value="1"/>
</dbReference>
<evidence type="ECO:0000313" key="2">
    <source>
        <dbReference type="EMBL" id="KAK4819570.1"/>
    </source>
</evidence>
<evidence type="ECO:0000259" key="1">
    <source>
        <dbReference type="PROSITE" id="PS50878"/>
    </source>
</evidence>
<feature type="domain" description="Reverse transcriptase" evidence="1">
    <location>
        <begin position="1"/>
        <end position="161"/>
    </location>
</feature>
<dbReference type="InterPro" id="IPR000477">
    <property type="entry name" value="RT_dom"/>
</dbReference>
<keyword evidence="3" id="KW-1185">Reference proteome</keyword>
<dbReference type="EMBL" id="JAUNZN010000006">
    <property type="protein sequence ID" value="KAK4819570.1"/>
    <property type="molecule type" value="Genomic_DNA"/>
</dbReference>
<reference evidence="2 3" key="1">
    <citation type="journal article" date="2023" name="J. Hered.">
        <title>Chromosome-level genome of the wood stork (Mycteria americana) provides insight into avian chromosome evolution.</title>
        <authorList>
            <person name="Flamio R. Jr."/>
            <person name="Ramstad K.M."/>
        </authorList>
    </citation>
    <scope>NUCLEOTIDE SEQUENCE [LARGE SCALE GENOMIC DNA]</scope>
    <source>
        <strain evidence="2">JAX WOST 10</strain>
    </source>
</reference>
<protein>
    <recommendedName>
        <fullName evidence="1">Reverse transcriptase domain-containing protein</fullName>
    </recommendedName>
</protein>
<dbReference type="Proteomes" id="UP001333110">
    <property type="component" value="Unassembled WGS sequence"/>
</dbReference>
<organism evidence="2 3">
    <name type="scientific">Mycteria americana</name>
    <name type="common">Wood stork</name>
    <dbReference type="NCBI Taxonomy" id="33587"/>
    <lineage>
        <taxon>Eukaryota</taxon>
        <taxon>Metazoa</taxon>
        <taxon>Chordata</taxon>
        <taxon>Craniata</taxon>
        <taxon>Vertebrata</taxon>
        <taxon>Euteleostomi</taxon>
        <taxon>Archelosauria</taxon>
        <taxon>Archosauria</taxon>
        <taxon>Dinosauria</taxon>
        <taxon>Saurischia</taxon>
        <taxon>Theropoda</taxon>
        <taxon>Coelurosauria</taxon>
        <taxon>Aves</taxon>
        <taxon>Neognathae</taxon>
        <taxon>Neoaves</taxon>
        <taxon>Aequornithes</taxon>
        <taxon>Ciconiiformes</taxon>
        <taxon>Ciconiidae</taxon>
        <taxon>Mycteria</taxon>
    </lineage>
</organism>
<sequence>MVGLYNLKDVGRAVDIVYLDFSKAFDTLSHKILLEKLLKVVTSSTKSSWRPVTSSILQGSIVGPVLFTIFTNDPGAGAECTLSKFADDTKLGGVADMPEGHAAIQRDLGRLEKWADRNLMQFNKGENRSPALEEEQPHAPGHARVWQLESGLAEKDLGVLVDTRLTVRKQCALAAKKADGILGYIRRSVASRSREGLFQHWWGHTSGGSSSGLPSTREVWTY</sequence>
<dbReference type="Pfam" id="PF00078">
    <property type="entry name" value="RVT_1"/>
    <property type="match status" value="1"/>
</dbReference>
<dbReference type="PANTHER" id="PTHR33332">
    <property type="entry name" value="REVERSE TRANSCRIPTASE DOMAIN-CONTAINING PROTEIN"/>
    <property type="match status" value="1"/>
</dbReference>
<evidence type="ECO:0000313" key="3">
    <source>
        <dbReference type="Proteomes" id="UP001333110"/>
    </source>
</evidence>
<accession>A0AAN7N523</accession>
<comment type="caution">
    <text evidence="2">The sequence shown here is derived from an EMBL/GenBank/DDBJ whole genome shotgun (WGS) entry which is preliminary data.</text>
</comment>
<name>A0AAN7N523_MYCAM</name>
<proteinExistence type="predicted"/>
<gene>
    <name evidence="2" type="ORF">QYF61_007081</name>
</gene>
<dbReference type="AlphaFoldDB" id="A0AAN7N523"/>